<comment type="similarity">
    <text evidence="1">Belongs to the metallo-dependent hydrolases superfamily.</text>
</comment>
<evidence type="ECO:0000313" key="3">
    <source>
        <dbReference type="EMBL" id="MBC6470571.1"/>
    </source>
</evidence>
<gene>
    <name evidence="3" type="ORF">HKK74_34535</name>
</gene>
<dbReference type="SUPFAM" id="SSF51556">
    <property type="entry name" value="Metallo-dependent hydrolases"/>
    <property type="match status" value="1"/>
</dbReference>
<accession>A0ABR7M0M4</accession>
<proteinExistence type="inferred from homology"/>
<evidence type="ECO:0000313" key="4">
    <source>
        <dbReference type="Proteomes" id="UP000805614"/>
    </source>
</evidence>
<protein>
    <submittedName>
        <fullName evidence="3">Amidohydrolase family protein</fullName>
    </submittedName>
</protein>
<name>A0ABR7M0M4_9ACTN</name>
<sequence length="319" mass="36129">MTNTERARNPEIPEIPDDAEIELVDAHHHIWRRADLPWLDGAMVPRIFGPYEPIRRDYLADEYVGEATACGISSSVYVQTNWPLERSIDEVRWLRDVHAHTGWPMAVIGSADLFDPGAAEVMRRQAELTPLMRGTRLQLHWHDRPEFRFASAPDRMNDPVFRSGIAALAELGWLFELQVFAPQMADAAEFVAAFPGTTFVLVHAGMLDGTEPARIAEWTRGMRLLAELPNVVVKLTGQGTFVHRVDQTLIDLVTATCLELFGSRRCMWGSNFPVEKIWTDLPTLVTAWRRALGRYAPGVRRDVFAETARRIYTLTDHTA</sequence>
<dbReference type="EMBL" id="JABVEC010000044">
    <property type="protein sequence ID" value="MBC6470571.1"/>
    <property type="molecule type" value="Genomic_DNA"/>
</dbReference>
<dbReference type="InterPro" id="IPR032466">
    <property type="entry name" value="Metal_Hydrolase"/>
</dbReference>
<evidence type="ECO:0000259" key="2">
    <source>
        <dbReference type="Pfam" id="PF04909"/>
    </source>
</evidence>
<dbReference type="Pfam" id="PF04909">
    <property type="entry name" value="Amidohydro_2"/>
    <property type="match status" value="1"/>
</dbReference>
<dbReference type="Gene3D" id="3.20.20.140">
    <property type="entry name" value="Metal-dependent hydrolases"/>
    <property type="match status" value="1"/>
</dbReference>
<evidence type="ECO:0000256" key="1">
    <source>
        <dbReference type="ARBA" id="ARBA00038310"/>
    </source>
</evidence>
<dbReference type="PANTHER" id="PTHR43569:SF1">
    <property type="entry name" value="BLL3371 PROTEIN"/>
    <property type="match status" value="1"/>
</dbReference>
<comment type="caution">
    <text evidence="3">The sequence shown here is derived from an EMBL/GenBank/DDBJ whole genome shotgun (WGS) entry which is preliminary data.</text>
</comment>
<dbReference type="PANTHER" id="PTHR43569">
    <property type="entry name" value="AMIDOHYDROLASE"/>
    <property type="match status" value="1"/>
</dbReference>
<keyword evidence="4" id="KW-1185">Reference proteome</keyword>
<feature type="domain" description="Amidohydrolase-related" evidence="2">
    <location>
        <begin position="24"/>
        <end position="313"/>
    </location>
</feature>
<organism evidence="3 4">
    <name type="scientific">Actinomadura alba</name>
    <dbReference type="NCBI Taxonomy" id="406431"/>
    <lineage>
        <taxon>Bacteria</taxon>
        <taxon>Bacillati</taxon>
        <taxon>Actinomycetota</taxon>
        <taxon>Actinomycetes</taxon>
        <taxon>Streptosporangiales</taxon>
        <taxon>Thermomonosporaceae</taxon>
        <taxon>Actinomadura</taxon>
    </lineage>
</organism>
<dbReference type="InterPro" id="IPR006680">
    <property type="entry name" value="Amidohydro-rel"/>
</dbReference>
<dbReference type="Proteomes" id="UP000805614">
    <property type="component" value="Unassembled WGS sequence"/>
</dbReference>
<reference evidence="3 4" key="1">
    <citation type="submission" date="2020-06" db="EMBL/GenBank/DDBJ databases">
        <title>Actinomadura xiongansis sp. nov., isolated from soil of Baiyangdian.</title>
        <authorList>
            <person name="Zhang X."/>
        </authorList>
    </citation>
    <scope>NUCLEOTIDE SEQUENCE [LARGE SCALE GENOMIC DNA]</scope>
    <source>
        <strain evidence="3 4">HBUM206468</strain>
    </source>
</reference>
<dbReference type="RefSeq" id="WP_187247616.1">
    <property type="nucleotide sequence ID" value="NZ_BAAAOK010000005.1"/>
</dbReference>
<dbReference type="InterPro" id="IPR052350">
    <property type="entry name" value="Metallo-dep_Lactonases"/>
</dbReference>